<protein>
    <submittedName>
        <fullName evidence="2">Uncharacterized protein</fullName>
    </submittedName>
</protein>
<dbReference type="EMBL" id="CAJOBF010012857">
    <property type="protein sequence ID" value="CAF4323298.1"/>
    <property type="molecule type" value="Genomic_DNA"/>
</dbReference>
<proteinExistence type="predicted"/>
<dbReference type="Proteomes" id="UP000663887">
    <property type="component" value="Unassembled WGS sequence"/>
</dbReference>
<organism evidence="2 3">
    <name type="scientific">Rotaria magnacalcarata</name>
    <dbReference type="NCBI Taxonomy" id="392030"/>
    <lineage>
        <taxon>Eukaryota</taxon>
        <taxon>Metazoa</taxon>
        <taxon>Spiralia</taxon>
        <taxon>Gnathifera</taxon>
        <taxon>Rotifera</taxon>
        <taxon>Eurotatoria</taxon>
        <taxon>Bdelloidea</taxon>
        <taxon>Philodinida</taxon>
        <taxon>Philodinidae</taxon>
        <taxon>Rotaria</taxon>
    </lineage>
</organism>
<evidence type="ECO:0000313" key="1">
    <source>
        <dbReference type="EMBL" id="CAF2192994.1"/>
    </source>
</evidence>
<sequence length="31" mass="3499">GLNASGRQDIDDCVVMQQKRGQIHINNLDFI</sequence>
<comment type="caution">
    <text evidence="2">The sequence shown here is derived from an EMBL/GenBank/DDBJ whole genome shotgun (WGS) entry which is preliminary data.</text>
</comment>
<dbReference type="AlphaFoldDB" id="A0A820J9C5"/>
<gene>
    <name evidence="2" type="ORF">UXM345_LOCUS34591</name>
    <name evidence="1" type="ORF">XDN619_LOCUS32385</name>
</gene>
<reference evidence="2" key="1">
    <citation type="submission" date="2021-02" db="EMBL/GenBank/DDBJ databases">
        <authorList>
            <person name="Nowell W R."/>
        </authorList>
    </citation>
    <scope>NUCLEOTIDE SEQUENCE</scope>
</reference>
<accession>A0A820J9C5</accession>
<evidence type="ECO:0000313" key="2">
    <source>
        <dbReference type="EMBL" id="CAF4323298.1"/>
    </source>
</evidence>
<evidence type="ECO:0000313" key="3">
    <source>
        <dbReference type="Proteomes" id="UP000663842"/>
    </source>
</evidence>
<name>A0A820J9C5_9BILA</name>
<feature type="non-terminal residue" evidence="2">
    <location>
        <position position="1"/>
    </location>
</feature>
<dbReference type="Proteomes" id="UP000663842">
    <property type="component" value="Unassembled WGS sequence"/>
</dbReference>
<dbReference type="EMBL" id="CAJNRG010016157">
    <property type="protein sequence ID" value="CAF2192994.1"/>
    <property type="molecule type" value="Genomic_DNA"/>
</dbReference>